<dbReference type="InterPro" id="IPR005854">
    <property type="entry name" value="PurF"/>
</dbReference>
<dbReference type="GO" id="GO:0006189">
    <property type="term" value="P:'de novo' IMP biosynthetic process"/>
    <property type="evidence" value="ECO:0007669"/>
    <property type="project" value="UniProtKB-UniPathway"/>
</dbReference>
<feature type="binding site" evidence="9">
    <location>
        <position position="458"/>
    </location>
    <ligand>
        <name>[4Fe-4S] cluster</name>
        <dbReference type="ChEBI" id="CHEBI:49883"/>
    </ligand>
</feature>
<evidence type="ECO:0000256" key="7">
    <source>
        <dbReference type="ARBA" id="ARBA00022962"/>
    </source>
</evidence>
<keyword evidence="5 8" id="KW-0808">Transferase</keyword>
<dbReference type="AlphaFoldDB" id="A0A7C4XE16"/>
<accession>A0A7C4XE16</accession>
<dbReference type="GO" id="GO:0004044">
    <property type="term" value="F:amidophosphoribosyltransferase activity"/>
    <property type="evidence" value="ECO:0007669"/>
    <property type="project" value="UniProtKB-EC"/>
</dbReference>
<feature type="binding site" evidence="9">
    <location>
        <position position="234"/>
    </location>
    <ligand>
        <name>[4Fe-4S] cluster</name>
        <dbReference type="ChEBI" id="CHEBI:49883"/>
    </ligand>
</feature>
<dbReference type="Pfam" id="PF13537">
    <property type="entry name" value="GATase_7"/>
    <property type="match status" value="1"/>
</dbReference>
<proteinExistence type="inferred from homology"/>
<dbReference type="GO" id="GO:0009113">
    <property type="term" value="P:purine nucleobase biosynthetic process"/>
    <property type="evidence" value="ECO:0007669"/>
    <property type="project" value="InterPro"/>
</dbReference>
<name>A0A7C4XE16_UNCW3</name>
<dbReference type="EMBL" id="DTGZ01000042">
    <property type="protein sequence ID" value="HGV97115.1"/>
    <property type="molecule type" value="Genomic_DNA"/>
</dbReference>
<evidence type="ECO:0000313" key="11">
    <source>
        <dbReference type="EMBL" id="HGV97115.1"/>
    </source>
</evidence>
<evidence type="ECO:0000256" key="5">
    <source>
        <dbReference type="ARBA" id="ARBA00022679"/>
    </source>
</evidence>
<dbReference type="InterPro" id="IPR029055">
    <property type="entry name" value="Ntn_hydrolases_N"/>
</dbReference>
<dbReference type="UniPathway" id="UPA00074">
    <property type="reaction ID" value="UER00124"/>
</dbReference>
<dbReference type="SUPFAM" id="SSF53271">
    <property type="entry name" value="PRTase-like"/>
    <property type="match status" value="1"/>
</dbReference>
<feature type="domain" description="Glutamine amidotransferase type-2" evidence="10">
    <location>
        <begin position="2"/>
        <end position="219"/>
    </location>
</feature>
<evidence type="ECO:0000256" key="8">
    <source>
        <dbReference type="PIRNR" id="PIRNR000485"/>
    </source>
</evidence>
<evidence type="ECO:0000259" key="10">
    <source>
        <dbReference type="PROSITE" id="PS51278"/>
    </source>
</evidence>
<dbReference type="InterPro" id="IPR000836">
    <property type="entry name" value="PRTase_dom"/>
</dbReference>
<dbReference type="GO" id="GO:0046872">
    <property type="term" value="F:metal ion binding"/>
    <property type="evidence" value="ECO:0007669"/>
    <property type="project" value="UniProtKB-KW"/>
</dbReference>
<dbReference type="GO" id="GO:0051536">
    <property type="term" value="F:iron-sulfur cluster binding"/>
    <property type="evidence" value="ECO:0007669"/>
    <property type="project" value="UniProtKB-KW"/>
</dbReference>
<keyword evidence="9" id="KW-0411">Iron-sulfur</keyword>
<reference evidence="11" key="1">
    <citation type="journal article" date="2020" name="mSystems">
        <title>Genome- and Community-Level Interaction Insights into Carbon Utilization and Element Cycling Functions of Hydrothermarchaeota in Hydrothermal Sediment.</title>
        <authorList>
            <person name="Zhou Z."/>
            <person name="Liu Y."/>
            <person name="Xu W."/>
            <person name="Pan J."/>
            <person name="Luo Z.H."/>
            <person name="Li M."/>
        </authorList>
    </citation>
    <scope>NUCLEOTIDE SEQUENCE [LARGE SCALE GENOMIC DNA]</scope>
    <source>
        <strain evidence="11">SpSt-774</strain>
    </source>
</reference>
<evidence type="ECO:0000256" key="9">
    <source>
        <dbReference type="PIRSR" id="PIRSR000485-3"/>
    </source>
</evidence>
<comment type="caution">
    <text evidence="11">The sequence shown here is derived from an EMBL/GenBank/DDBJ whole genome shotgun (WGS) entry which is preliminary data.</text>
</comment>
<evidence type="ECO:0000256" key="3">
    <source>
        <dbReference type="ARBA" id="ARBA00011941"/>
    </source>
</evidence>
<dbReference type="SUPFAM" id="SSF56235">
    <property type="entry name" value="N-terminal nucleophile aminohydrolases (Ntn hydrolases)"/>
    <property type="match status" value="1"/>
</dbReference>
<dbReference type="Gene3D" id="3.60.20.10">
    <property type="entry name" value="Glutamine Phosphoribosylpyrophosphate, subunit 1, domain 1"/>
    <property type="match status" value="1"/>
</dbReference>
<keyword evidence="4 8" id="KW-0328">Glycosyltransferase</keyword>
<keyword evidence="7" id="KW-0315">Glutamine amidotransferase</keyword>
<protein>
    <recommendedName>
        <fullName evidence="3 8">Amidophosphoribosyltransferase</fullName>
        <shortName evidence="8">ATase</shortName>
        <ecNumber evidence="3 8">2.4.2.14</ecNumber>
    </recommendedName>
    <alternativeName>
        <fullName evidence="8">Glutamine phosphoribosylpyrophosphate amidotransferase</fullName>
    </alternativeName>
</protein>
<dbReference type="InterPro" id="IPR017932">
    <property type="entry name" value="GATase_2_dom"/>
</dbReference>
<feature type="binding site" evidence="9">
    <location>
        <position position="382"/>
    </location>
    <ligand>
        <name>[4Fe-4S] cluster</name>
        <dbReference type="ChEBI" id="CHEBI:49883"/>
    </ligand>
</feature>
<dbReference type="EC" id="2.4.2.14" evidence="3 8"/>
<keyword evidence="6 8" id="KW-0658">Purine biosynthesis</keyword>
<evidence type="ECO:0000256" key="2">
    <source>
        <dbReference type="ARBA" id="ARBA00010138"/>
    </source>
</evidence>
<dbReference type="PROSITE" id="PS51278">
    <property type="entry name" value="GATASE_TYPE_2"/>
    <property type="match status" value="1"/>
</dbReference>
<gene>
    <name evidence="11" type="ORF">ENV60_02330</name>
</gene>
<dbReference type="CDD" id="cd06223">
    <property type="entry name" value="PRTases_typeI"/>
    <property type="match status" value="1"/>
</dbReference>
<comment type="similarity">
    <text evidence="2 8">In the C-terminal section; belongs to the purine/pyrimidine phosphoribosyltransferase family.</text>
</comment>
<comment type="catalytic activity">
    <reaction evidence="8">
        <text>5-phospho-beta-D-ribosylamine + L-glutamate + diphosphate = 5-phospho-alpha-D-ribose 1-diphosphate + L-glutamine + H2O</text>
        <dbReference type="Rhea" id="RHEA:14905"/>
        <dbReference type="ChEBI" id="CHEBI:15377"/>
        <dbReference type="ChEBI" id="CHEBI:29985"/>
        <dbReference type="ChEBI" id="CHEBI:33019"/>
        <dbReference type="ChEBI" id="CHEBI:58017"/>
        <dbReference type="ChEBI" id="CHEBI:58359"/>
        <dbReference type="ChEBI" id="CHEBI:58681"/>
        <dbReference type="EC" id="2.4.2.14"/>
    </reaction>
</comment>
<comment type="cofactor">
    <cofactor evidence="9">
        <name>[4Fe-4S] cluster</name>
        <dbReference type="ChEBI" id="CHEBI:49883"/>
    </cofactor>
    <text evidence="9">Binds 1 [4Fe-4S] cluster per subunit.</text>
</comment>
<evidence type="ECO:0000256" key="4">
    <source>
        <dbReference type="ARBA" id="ARBA00022676"/>
    </source>
</evidence>
<comment type="pathway">
    <text evidence="1 8">Purine metabolism; IMP biosynthesis via de novo pathway; N(1)-(5-phospho-D-ribosyl)glycinamide from 5-phospho-alpha-D-ribose 1-diphosphate: step 1/2.</text>
</comment>
<evidence type="ECO:0000256" key="6">
    <source>
        <dbReference type="ARBA" id="ARBA00022755"/>
    </source>
</evidence>
<dbReference type="Gene3D" id="3.40.50.2020">
    <property type="match status" value="1"/>
</dbReference>
<dbReference type="PANTHER" id="PTHR11907">
    <property type="entry name" value="AMIDOPHOSPHORIBOSYLTRANSFERASE"/>
    <property type="match status" value="1"/>
</dbReference>
<organism evidence="11">
    <name type="scientific">candidate division WOR-3 bacterium</name>
    <dbReference type="NCBI Taxonomy" id="2052148"/>
    <lineage>
        <taxon>Bacteria</taxon>
        <taxon>Bacteria division WOR-3</taxon>
    </lineage>
</organism>
<keyword evidence="9" id="KW-0408">Iron</keyword>
<feature type="binding site" evidence="9">
    <location>
        <position position="461"/>
    </location>
    <ligand>
        <name>[4Fe-4S] cluster</name>
        <dbReference type="ChEBI" id="CHEBI:49883"/>
    </ligand>
</feature>
<keyword evidence="9" id="KW-0479">Metal-binding</keyword>
<dbReference type="PIRSF" id="PIRSF000485">
    <property type="entry name" value="Amd_phspho_trans"/>
    <property type="match status" value="1"/>
</dbReference>
<evidence type="ECO:0000256" key="1">
    <source>
        <dbReference type="ARBA" id="ARBA00005209"/>
    </source>
</evidence>
<dbReference type="InterPro" id="IPR029057">
    <property type="entry name" value="PRTase-like"/>
</dbReference>
<sequence>MSGIVGLVAKKDCKENLFYATDYHSHLGTEYGGIAIYNGKRIHKKIHSISKAQFKSRFYEDIDFLNMSGNYGIGVISDRDTQPLIIRLKFGEYGICGTGFIENQNELAKRLINEGSAFSEISDSAVNQIELIAKLINKGKDLIDGIEYMFGQIQGSMSLLLLGREGVYAIRDKYGRTPLVLAEKNGDRIVVSETCAFKNLGFKIKKFLGPGEIILLNESGVKEIKKPGKVLQLCTFLFVYTGFPASEYEGRNVEEFREDSGRIIARRDKIKVDMVAGIADSGTAYAHGYSYESGIPVRIPLLKYTPGWARSYVPPSQDIRNLIALMKQITVESMIKGRRIVITEDSIVRGTQLKNYLLVKLWNAGAKELHVRPACPALMFPCKFLFSTRSLDELFARRILKQILGRQPKDIKPYLDPDSRQYKKMLAGMEKDLNITSLRYQRLEDMISATGLPRENLCTYCWTGVEKTV</sequence>